<protein>
    <submittedName>
        <fullName evidence="1">Uncharacterized protein</fullName>
    </submittedName>
</protein>
<dbReference type="EMBL" id="SGKU01000021">
    <property type="protein sequence ID" value="NFA42715.1"/>
    <property type="molecule type" value="Genomic_DNA"/>
</dbReference>
<dbReference type="Proteomes" id="UP000472355">
    <property type="component" value="Unassembled WGS sequence"/>
</dbReference>
<proteinExistence type="predicted"/>
<reference evidence="1 2" key="1">
    <citation type="submission" date="2019-02" db="EMBL/GenBank/DDBJ databases">
        <title>Genome sequencing of Clostridium botulinum clinical isolates.</title>
        <authorList>
            <person name="Brunt J."/>
            <person name="Van Vliet A.H.M."/>
            <person name="Stringer S.C."/>
            <person name="Grant K.A."/>
            <person name="Carter A.C."/>
            <person name="Peck M.W."/>
        </authorList>
    </citation>
    <scope>NUCLEOTIDE SEQUENCE [LARGE SCALE GENOMIC DNA]</scope>
    <source>
        <strain evidence="1 2">H113700579</strain>
    </source>
</reference>
<accession>A0A6M0SSF7</accession>
<sequence>MNYEQTKELISNIIDNEFNHVQDENLEGMDNLEEYKKIAEKVNAIQTKLFEVLPNEYKDLVDRLDVEMWEKFYIEIRHYFKKGVIAGTTNLEFLKDTEIMQYI</sequence>
<evidence type="ECO:0000313" key="1">
    <source>
        <dbReference type="EMBL" id="NFA42715.1"/>
    </source>
</evidence>
<evidence type="ECO:0000313" key="2">
    <source>
        <dbReference type="Proteomes" id="UP000472355"/>
    </source>
</evidence>
<organism evidence="1 2">
    <name type="scientific">Clostridium botulinum</name>
    <dbReference type="NCBI Taxonomy" id="1491"/>
    <lineage>
        <taxon>Bacteria</taxon>
        <taxon>Bacillati</taxon>
        <taxon>Bacillota</taxon>
        <taxon>Clostridia</taxon>
        <taxon>Eubacteriales</taxon>
        <taxon>Clostridiaceae</taxon>
        <taxon>Clostridium</taxon>
    </lineage>
</organism>
<gene>
    <name evidence="1" type="ORF">EXM65_09050</name>
</gene>
<comment type="caution">
    <text evidence="1">The sequence shown here is derived from an EMBL/GenBank/DDBJ whole genome shotgun (WGS) entry which is preliminary data.</text>
</comment>
<name>A0A6M0SSF7_CLOBO</name>
<dbReference type="AlphaFoldDB" id="A0A6M0SSF7"/>